<dbReference type="EMBL" id="JABANM010012516">
    <property type="protein sequence ID" value="KAF4735855.1"/>
    <property type="molecule type" value="Genomic_DNA"/>
</dbReference>
<gene>
    <name evidence="1" type="ORF">FOZ62_022115</name>
</gene>
<dbReference type="Proteomes" id="UP000574390">
    <property type="component" value="Unassembled WGS sequence"/>
</dbReference>
<organism evidence="1 2">
    <name type="scientific">Perkinsus olseni</name>
    <name type="common">Perkinsus atlanticus</name>
    <dbReference type="NCBI Taxonomy" id="32597"/>
    <lineage>
        <taxon>Eukaryota</taxon>
        <taxon>Sar</taxon>
        <taxon>Alveolata</taxon>
        <taxon>Perkinsozoa</taxon>
        <taxon>Perkinsea</taxon>
        <taxon>Perkinsida</taxon>
        <taxon>Perkinsidae</taxon>
        <taxon>Perkinsus</taxon>
    </lineage>
</organism>
<feature type="non-terminal residue" evidence="1">
    <location>
        <position position="1"/>
    </location>
</feature>
<accession>A0A7J6SSU6</accession>
<feature type="non-terminal residue" evidence="1">
    <location>
        <position position="157"/>
    </location>
</feature>
<reference evidence="1 2" key="1">
    <citation type="submission" date="2020-04" db="EMBL/GenBank/DDBJ databases">
        <title>Perkinsus olseni comparative genomics.</title>
        <authorList>
            <person name="Bogema D.R."/>
        </authorList>
    </citation>
    <scope>NUCLEOTIDE SEQUENCE [LARGE SCALE GENOMIC DNA]</scope>
    <source>
        <strain evidence="1">ATCC PRA-205</strain>
    </source>
</reference>
<sequence length="157" mass="17361">DDDGNTLQRAAEARLSAAYSHEPSGWCTGMHGGGEFCPGKSVTVDFLRAEPVGKAELMSDGSVQREYETPGMEVKESCQCDRNVTSVNKEDFDFESLCVPGRREELDDGTVITILRTYPARDRYEVAEETEDDEKKKYTVTYRELAGLGIKCSGNGM</sequence>
<evidence type="ECO:0000313" key="1">
    <source>
        <dbReference type="EMBL" id="KAF4735855.1"/>
    </source>
</evidence>
<evidence type="ECO:0000313" key="2">
    <source>
        <dbReference type="Proteomes" id="UP000574390"/>
    </source>
</evidence>
<protein>
    <submittedName>
        <fullName evidence="1">Uncharacterized protein</fullName>
    </submittedName>
</protein>
<proteinExistence type="predicted"/>
<name>A0A7J6SSU6_PEROL</name>
<dbReference type="AlphaFoldDB" id="A0A7J6SSU6"/>
<comment type="caution">
    <text evidence="1">The sequence shown here is derived from an EMBL/GenBank/DDBJ whole genome shotgun (WGS) entry which is preliminary data.</text>
</comment>